<reference evidence="9" key="1">
    <citation type="journal article" date="2020" name="BMC Evol. Biol.">
        <title>Globins in the marine annelid Platynereis dumerilii shed new light on hemoglobin evolution in bilaterians.</title>
        <authorList>
            <person name="Song S."/>
            <person name="Starunov V."/>
            <person name="Bailly X."/>
            <person name="Ruta C."/>
            <person name="Kerner P."/>
            <person name="Cornelissen A.J.M."/>
            <person name="Balavoine G."/>
        </authorList>
    </citation>
    <scope>NUCLEOTIDE SEQUENCE</scope>
</reference>
<evidence type="ECO:0000256" key="3">
    <source>
        <dbReference type="ARBA" id="ARBA00022621"/>
    </source>
</evidence>
<evidence type="ECO:0000256" key="5">
    <source>
        <dbReference type="ARBA" id="ARBA00023004"/>
    </source>
</evidence>
<feature type="domain" description="Globin" evidence="8">
    <location>
        <begin position="1"/>
        <end position="119"/>
    </location>
</feature>
<dbReference type="InterPro" id="IPR009050">
    <property type="entry name" value="Globin-like_sf"/>
</dbReference>
<dbReference type="GO" id="GO:0046872">
    <property type="term" value="F:metal ion binding"/>
    <property type="evidence" value="ECO:0007669"/>
    <property type="project" value="UniProtKB-KW"/>
</dbReference>
<dbReference type="InterPro" id="IPR000971">
    <property type="entry name" value="Globin"/>
</dbReference>
<dbReference type="CDD" id="cd01040">
    <property type="entry name" value="Mb-like"/>
    <property type="match status" value="1"/>
</dbReference>
<organism evidence="9">
    <name type="scientific">Platynereis dumerilii</name>
    <name type="common">Dumeril's clam worm</name>
    <dbReference type="NCBI Taxonomy" id="6359"/>
    <lineage>
        <taxon>Eukaryota</taxon>
        <taxon>Metazoa</taxon>
        <taxon>Spiralia</taxon>
        <taxon>Lophotrochozoa</taxon>
        <taxon>Annelida</taxon>
        <taxon>Polychaeta</taxon>
        <taxon>Errantia</taxon>
        <taxon>Phyllodocida</taxon>
        <taxon>Nereididae</taxon>
        <taxon>Platynereis</taxon>
    </lineage>
</organism>
<dbReference type="GO" id="GO:0019825">
    <property type="term" value="F:oxygen binding"/>
    <property type="evidence" value="ECO:0007669"/>
    <property type="project" value="InterPro"/>
</dbReference>
<dbReference type="PROSITE" id="PS01033">
    <property type="entry name" value="GLOBIN"/>
    <property type="match status" value="1"/>
</dbReference>
<dbReference type="PANTHER" id="PTHR46458">
    <property type="entry name" value="BLR2807 PROTEIN"/>
    <property type="match status" value="1"/>
</dbReference>
<proteinExistence type="evidence at transcript level"/>
<dbReference type="GO" id="GO:0005344">
    <property type="term" value="F:oxygen carrier activity"/>
    <property type="evidence" value="ECO:0007669"/>
    <property type="project" value="UniProtKB-KW"/>
</dbReference>
<dbReference type="AlphaFoldDB" id="A0A7T8CM07"/>
<accession>A0A7T8CM07</accession>
<evidence type="ECO:0000256" key="1">
    <source>
        <dbReference type="ARBA" id="ARBA00022448"/>
    </source>
</evidence>
<keyword evidence="3 6" id="KW-0561">Oxygen transport</keyword>
<evidence type="ECO:0000256" key="2">
    <source>
        <dbReference type="ARBA" id="ARBA00022617"/>
    </source>
</evidence>
<keyword evidence="2 6" id="KW-0349">Heme</keyword>
<keyword evidence="4" id="KW-0479">Metal-binding</keyword>
<dbReference type="SMR" id="A0A7T8CM07"/>
<sequence length="122" mass="13703">MFTVEPEVMKQFSFVPKGVTNPEELKSSARFLRHAKNLIATVSNAVDNLDDMEDLSKTLNNLGRRHKKYKTKTEYFPIVGRSLTHAISTATGDAFTPETAAAFSQFFAMITFYTNEGLMEEA</sequence>
<feature type="coiled-coil region" evidence="7">
    <location>
        <begin position="35"/>
        <end position="72"/>
    </location>
</feature>
<dbReference type="PANTHER" id="PTHR46458:SF1">
    <property type="entry name" value="GEO09476P1"/>
    <property type="match status" value="1"/>
</dbReference>
<evidence type="ECO:0000256" key="4">
    <source>
        <dbReference type="ARBA" id="ARBA00022723"/>
    </source>
</evidence>
<dbReference type="InterPro" id="IPR044399">
    <property type="entry name" value="Mb-like_M"/>
</dbReference>
<evidence type="ECO:0000313" key="9">
    <source>
        <dbReference type="EMBL" id="QQO51934.1"/>
    </source>
</evidence>
<dbReference type="Gene3D" id="1.10.490.10">
    <property type="entry name" value="Globins"/>
    <property type="match status" value="1"/>
</dbReference>
<name>A0A7T8CM07_PLADU</name>
<dbReference type="EMBL" id="MT701042">
    <property type="protein sequence ID" value="QQO51934.1"/>
    <property type="molecule type" value="mRNA"/>
</dbReference>
<dbReference type="Pfam" id="PF00042">
    <property type="entry name" value="Globin"/>
    <property type="match status" value="1"/>
</dbReference>
<comment type="similarity">
    <text evidence="6">Belongs to the globin family.</text>
</comment>
<evidence type="ECO:0000259" key="8">
    <source>
        <dbReference type="PROSITE" id="PS01033"/>
    </source>
</evidence>
<keyword evidence="5" id="KW-0408">Iron</keyword>
<protein>
    <submittedName>
        <fullName evidence="9">Globin Ngb</fullName>
    </submittedName>
</protein>
<dbReference type="InterPro" id="IPR050532">
    <property type="entry name" value="Globin-like_OT"/>
</dbReference>
<keyword evidence="1 6" id="KW-0813">Transport</keyword>
<evidence type="ECO:0000256" key="6">
    <source>
        <dbReference type="RuleBase" id="RU000356"/>
    </source>
</evidence>
<dbReference type="InterPro" id="IPR012292">
    <property type="entry name" value="Globin/Proto"/>
</dbReference>
<keyword evidence="7" id="KW-0175">Coiled coil</keyword>
<dbReference type="GO" id="GO:0020037">
    <property type="term" value="F:heme binding"/>
    <property type="evidence" value="ECO:0007669"/>
    <property type="project" value="InterPro"/>
</dbReference>
<evidence type="ECO:0000256" key="7">
    <source>
        <dbReference type="SAM" id="Coils"/>
    </source>
</evidence>
<dbReference type="SUPFAM" id="SSF46458">
    <property type="entry name" value="Globin-like"/>
    <property type="match status" value="1"/>
</dbReference>